<dbReference type="STRING" id="1143323.M787_002615"/>
<keyword evidence="1 3" id="KW-0489">Methyltransferase</keyword>
<accession>A0A173DZ67</accession>
<dbReference type="OrthoDB" id="9803017at2"/>
<dbReference type="PANTHER" id="PTHR43542">
    <property type="entry name" value="METHYLTRANSFERASE"/>
    <property type="match status" value="1"/>
</dbReference>
<dbReference type="GeneID" id="81478196"/>
<dbReference type="SUPFAM" id="SSF53335">
    <property type="entry name" value="S-adenosyl-L-methionine-dependent methyltransferases"/>
    <property type="match status" value="1"/>
</dbReference>
<dbReference type="EMBL" id="CP015840">
    <property type="protein sequence ID" value="ANG66207.1"/>
    <property type="molecule type" value="Genomic_DNA"/>
</dbReference>
<proteinExistence type="predicted"/>
<protein>
    <submittedName>
        <fullName evidence="3">16S rRNA (Guanine(966)-N(2))-methyltransferase RsmD</fullName>
    </submittedName>
</protein>
<evidence type="ECO:0000313" key="4">
    <source>
        <dbReference type="Proteomes" id="UP000019147"/>
    </source>
</evidence>
<dbReference type="RefSeq" id="WP_021828908.1">
    <property type="nucleotide sequence ID" value="NZ_CP015840.1"/>
</dbReference>
<dbReference type="InterPro" id="IPR029063">
    <property type="entry name" value="SAM-dependent_MTases_sf"/>
</dbReference>
<evidence type="ECO:0000313" key="3">
    <source>
        <dbReference type="EMBL" id="ANG66207.1"/>
    </source>
</evidence>
<evidence type="ECO:0000256" key="2">
    <source>
        <dbReference type="ARBA" id="ARBA00022679"/>
    </source>
</evidence>
<dbReference type="KEGG" id="cgz:M787_002615"/>
<dbReference type="GO" id="GO:0008168">
    <property type="term" value="F:methyltransferase activity"/>
    <property type="evidence" value="ECO:0007669"/>
    <property type="project" value="UniProtKB-KW"/>
</dbReference>
<dbReference type="InterPro" id="IPR004398">
    <property type="entry name" value="RNA_MeTrfase_RsmD"/>
</dbReference>
<dbReference type="GO" id="GO:0003676">
    <property type="term" value="F:nucleic acid binding"/>
    <property type="evidence" value="ECO:0007669"/>
    <property type="project" value="InterPro"/>
</dbReference>
<dbReference type="Pfam" id="PF03602">
    <property type="entry name" value="Cons_hypoth95"/>
    <property type="match status" value="1"/>
</dbReference>
<keyword evidence="2 3" id="KW-0808">Transferase</keyword>
<dbReference type="AlphaFoldDB" id="A0A173DZ67"/>
<dbReference type="PROSITE" id="PS00092">
    <property type="entry name" value="N6_MTASE"/>
    <property type="match status" value="1"/>
</dbReference>
<name>A0A173DZ67_9CHLA</name>
<dbReference type="PIRSF" id="PIRSF004553">
    <property type="entry name" value="CHP00095"/>
    <property type="match status" value="1"/>
</dbReference>
<dbReference type="InterPro" id="IPR002052">
    <property type="entry name" value="DNA_methylase_N6_adenine_CS"/>
</dbReference>
<dbReference type="GO" id="GO:0031167">
    <property type="term" value="P:rRNA methylation"/>
    <property type="evidence" value="ECO:0007669"/>
    <property type="project" value="InterPro"/>
</dbReference>
<sequence>MKILSGKYKGKSLKTISTSSIRPTCGLVKEAVFNICAPYIEKAKFLDLFAGVGAVGLEALSRGASSVTFVDASPYAIRLIRENCQCVDPELPVTIMKQEVSTAIQKLTKNGEVFDLIYIDPPYDLSNQYIASILRAIFEGHLLAEDGWLFLENASTQPILIYGLTLKRRRKLGGTFLSEYFLNNPTESSPEEFSI</sequence>
<gene>
    <name evidence="3" type="ORF">M787_002615</name>
</gene>
<evidence type="ECO:0000256" key="1">
    <source>
        <dbReference type="ARBA" id="ARBA00022603"/>
    </source>
</evidence>
<dbReference type="NCBIfam" id="TIGR00095">
    <property type="entry name" value="16S rRNA (guanine(966)-N(2))-methyltransferase RsmD"/>
    <property type="match status" value="1"/>
</dbReference>
<dbReference type="eggNOG" id="COG0742">
    <property type="taxonomic scope" value="Bacteria"/>
</dbReference>
<organism evidence="3 4">
    <name type="scientific">Chlamydia gallinacea 08-1274/3</name>
    <dbReference type="NCBI Taxonomy" id="1143323"/>
    <lineage>
        <taxon>Bacteria</taxon>
        <taxon>Pseudomonadati</taxon>
        <taxon>Chlamydiota</taxon>
        <taxon>Chlamydiia</taxon>
        <taxon>Chlamydiales</taxon>
        <taxon>Chlamydiaceae</taxon>
        <taxon>Chlamydia/Chlamydophila group</taxon>
        <taxon>Chlamydia</taxon>
    </lineage>
</organism>
<dbReference type="Gene3D" id="3.40.50.150">
    <property type="entry name" value="Vaccinia Virus protein VP39"/>
    <property type="match status" value="1"/>
</dbReference>
<dbReference type="PANTHER" id="PTHR43542:SF1">
    <property type="entry name" value="METHYLTRANSFERASE"/>
    <property type="match status" value="1"/>
</dbReference>
<dbReference type="CDD" id="cd02440">
    <property type="entry name" value="AdoMet_MTases"/>
    <property type="match status" value="1"/>
</dbReference>
<reference evidence="3 4" key="1">
    <citation type="journal article" date="2014" name="Syst. Appl. Microbiol.">
        <title>Evidence for the existence of two new members of the family Chlamydiaceae and proposal of Chlamydia avium sp. nov. and Chlamydia gallinacea sp. nov.</title>
        <authorList>
            <person name="Sachse K."/>
            <person name="Laroucau K."/>
            <person name="Riege K."/>
            <person name="Wehner S."/>
            <person name="Dilcher M."/>
            <person name="Creasy H.H."/>
            <person name="Weidmann M."/>
            <person name="Myers G."/>
            <person name="Vorimore F."/>
            <person name="Vicari N."/>
            <person name="Magnino S."/>
            <person name="Liebler-Tenorio E."/>
            <person name="Ruettger A."/>
            <person name="Bavoil P.M."/>
            <person name="Hufert F.T."/>
            <person name="Rossello-Mora R."/>
            <person name="Marz M."/>
        </authorList>
    </citation>
    <scope>NUCLEOTIDE SEQUENCE [LARGE SCALE GENOMIC DNA]</scope>
    <source>
        <strain evidence="3 4">08-1274/3</strain>
    </source>
</reference>
<dbReference type="Proteomes" id="UP000019147">
    <property type="component" value="Chromosome"/>
</dbReference>